<dbReference type="PRINTS" id="PR00598">
    <property type="entry name" value="HTHMARR"/>
</dbReference>
<keyword evidence="4" id="KW-0238">DNA-binding</keyword>
<keyword evidence="5" id="KW-0804">Transcription</keyword>
<dbReference type="EMBL" id="JAANNP010000013">
    <property type="protein sequence ID" value="NHC14952.1"/>
    <property type="molecule type" value="Genomic_DNA"/>
</dbReference>
<evidence type="ECO:0000256" key="3">
    <source>
        <dbReference type="ARBA" id="ARBA00023015"/>
    </source>
</evidence>
<evidence type="ECO:0000256" key="1">
    <source>
        <dbReference type="ARBA" id="ARBA00004496"/>
    </source>
</evidence>
<name>A0ABX0GVH5_9ACTN</name>
<reference evidence="7 8" key="1">
    <citation type="submission" date="2020-03" db="EMBL/GenBank/DDBJ databases">
        <title>Two novel Motilibacter sp.</title>
        <authorList>
            <person name="Liu S."/>
        </authorList>
    </citation>
    <scope>NUCLEOTIDE SEQUENCE [LARGE SCALE GENOMIC DNA]</scope>
    <source>
        <strain evidence="7 8">E257</strain>
    </source>
</reference>
<feature type="domain" description="HTH marR-type" evidence="6">
    <location>
        <begin position="1"/>
        <end position="117"/>
    </location>
</feature>
<keyword evidence="8" id="KW-1185">Reference proteome</keyword>
<dbReference type="InterPro" id="IPR000835">
    <property type="entry name" value="HTH_MarR-typ"/>
</dbReference>
<evidence type="ECO:0000313" key="7">
    <source>
        <dbReference type="EMBL" id="NHC14952.1"/>
    </source>
</evidence>
<dbReference type="Pfam" id="PF22381">
    <property type="entry name" value="Staph_reg_Sar_Rot"/>
    <property type="match status" value="1"/>
</dbReference>
<dbReference type="SMART" id="SM00347">
    <property type="entry name" value="HTH_MARR"/>
    <property type="match status" value="1"/>
</dbReference>
<organism evidence="7 8">
    <name type="scientific">Motilibacter deserti</name>
    <dbReference type="NCBI Taxonomy" id="2714956"/>
    <lineage>
        <taxon>Bacteria</taxon>
        <taxon>Bacillati</taxon>
        <taxon>Actinomycetota</taxon>
        <taxon>Actinomycetes</taxon>
        <taxon>Motilibacterales</taxon>
        <taxon>Motilibacteraceae</taxon>
        <taxon>Motilibacter</taxon>
    </lineage>
</organism>
<dbReference type="Gene3D" id="1.10.10.10">
    <property type="entry name" value="Winged helix-like DNA-binding domain superfamily/Winged helix DNA-binding domain"/>
    <property type="match status" value="1"/>
</dbReference>
<dbReference type="Proteomes" id="UP000800981">
    <property type="component" value="Unassembled WGS sequence"/>
</dbReference>
<dbReference type="InterPro" id="IPR039422">
    <property type="entry name" value="MarR/SlyA-like"/>
</dbReference>
<dbReference type="InterPro" id="IPR036388">
    <property type="entry name" value="WH-like_DNA-bd_sf"/>
</dbReference>
<dbReference type="PANTHER" id="PTHR33164">
    <property type="entry name" value="TRANSCRIPTIONAL REGULATOR, MARR FAMILY"/>
    <property type="match status" value="1"/>
</dbReference>
<dbReference type="PROSITE" id="PS50995">
    <property type="entry name" value="HTH_MARR_2"/>
    <property type="match status" value="1"/>
</dbReference>
<dbReference type="InterPro" id="IPR055166">
    <property type="entry name" value="Transc_reg_Sar_Rot_HTH"/>
</dbReference>
<comment type="subcellular location">
    <subcellularLocation>
        <location evidence="1">Cytoplasm</location>
    </subcellularLocation>
</comment>
<proteinExistence type="predicted"/>
<evidence type="ECO:0000256" key="2">
    <source>
        <dbReference type="ARBA" id="ARBA00022490"/>
    </source>
</evidence>
<comment type="caution">
    <text evidence="7">The sequence shown here is derived from an EMBL/GenBank/DDBJ whole genome shotgun (WGS) entry which is preliminary data.</text>
</comment>
<evidence type="ECO:0000313" key="8">
    <source>
        <dbReference type="Proteomes" id="UP000800981"/>
    </source>
</evidence>
<accession>A0ABX0GVH5</accession>
<evidence type="ECO:0000256" key="4">
    <source>
        <dbReference type="ARBA" id="ARBA00023125"/>
    </source>
</evidence>
<evidence type="ECO:0000259" key="6">
    <source>
        <dbReference type="PROSITE" id="PS50995"/>
    </source>
</evidence>
<keyword evidence="2" id="KW-0963">Cytoplasm</keyword>
<dbReference type="PANTHER" id="PTHR33164:SF5">
    <property type="entry name" value="ORGANIC HYDROPEROXIDE RESISTANCE TRANSCRIPTIONAL REGULATOR"/>
    <property type="match status" value="1"/>
</dbReference>
<keyword evidence="3" id="KW-0805">Transcription regulation</keyword>
<protein>
    <submittedName>
        <fullName evidence="7">MarR family transcriptional regulator</fullName>
    </submittedName>
</protein>
<evidence type="ECO:0000256" key="5">
    <source>
        <dbReference type="ARBA" id="ARBA00023163"/>
    </source>
</evidence>
<gene>
    <name evidence="7" type="ORF">G9H71_14280</name>
</gene>
<sequence>MTSLYRPVLEPLGLTYPQYVVMLVLWRRGEASVGELGEALALDSGTLSPLLKRLEAQGYVRRGRSPRDERVVLVTPTPAGLALHDTLRDLPERLGCALDLDGTDLGQLQSLLSRVRAAAAVAAL</sequence>
<dbReference type="InterPro" id="IPR036390">
    <property type="entry name" value="WH_DNA-bd_sf"/>
</dbReference>
<dbReference type="SUPFAM" id="SSF46785">
    <property type="entry name" value="Winged helix' DNA-binding domain"/>
    <property type="match status" value="1"/>
</dbReference>